<accession>A0ABS0SZ42</accession>
<organism evidence="1 2">
    <name type="scientific">Caulobacter hibisci</name>
    <dbReference type="NCBI Taxonomy" id="2035993"/>
    <lineage>
        <taxon>Bacteria</taxon>
        <taxon>Pseudomonadati</taxon>
        <taxon>Pseudomonadota</taxon>
        <taxon>Alphaproteobacteria</taxon>
        <taxon>Caulobacterales</taxon>
        <taxon>Caulobacteraceae</taxon>
        <taxon>Caulobacter</taxon>
    </lineage>
</organism>
<name>A0ABS0SZ42_9CAUL</name>
<dbReference type="InterPro" id="IPR006311">
    <property type="entry name" value="TAT_signal"/>
</dbReference>
<evidence type="ECO:0000313" key="2">
    <source>
        <dbReference type="Proteomes" id="UP000639859"/>
    </source>
</evidence>
<dbReference type="Proteomes" id="UP000639859">
    <property type="component" value="Unassembled WGS sequence"/>
</dbReference>
<gene>
    <name evidence="1" type="ORF">I4Q42_14470</name>
</gene>
<sequence>MSDDKGPLPISRRVVIGAASAAPLAAGAGVGVAAPANPVVARCAEWLALDAQINRLLSRWSDLETILVQQRRWERMTPEERVAMTPTEEMNAIDAELKPLFDRQRDWLDALPKLRAHELKGAVAKLEVALQVMIHQQGDGYDLFKSAMEDLRITRCPNCGTPTCGS</sequence>
<proteinExistence type="predicted"/>
<keyword evidence="2" id="KW-1185">Reference proteome</keyword>
<dbReference type="RefSeq" id="WP_198576787.1">
    <property type="nucleotide sequence ID" value="NZ_JADWOX010000009.1"/>
</dbReference>
<reference evidence="1 2" key="1">
    <citation type="submission" date="2020-11" db="EMBL/GenBank/DDBJ databases">
        <title>genome sequence of strain KACC 18849.</title>
        <authorList>
            <person name="Gao J."/>
            <person name="Zhang X."/>
        </authorList>
    </citation>
    <scope>NUCLEOTIDE SEQUENCE [LARGE SCALE GENOMIC DNA]</scope>
    <source>
        <strain evidence="1 2">KACC 18849</strain>
    </source>
</reference>
<protein>
    <recommendedName>
        <fullName evidence="3">LTXXQ motif family protein</fullName>
    </recommendedName>
</protein>
<dbReference type="EMBL" id="JADWOX010000009">
    <property type="protein sequence ID" value="MBI1684874.1"/>
    <property type="molecule type" value="Genomic_DNA"/>
</dbReference>
<dbReference type="PROSITE" id="PS51318">
    <property type="entry name" value="TAT"/>
    <property type="match status" value="1"/>
</dbReference>
<evidence type="ECO:0008006" key="3">
    <source>
        <dbReference type="Google" id="ProtNLM"/>
    </source>
</evidence>
<evidence type="ECO:0000313" key="1">
    <source>
        <dbReference type="EMBL" id="MBI1684874.1"/>
    </source>
</evidence>
<comment type="caution">
    <text evidence="1">The sequence shown here is derived from an EMBL/GenBank/DDBJ whole genome shotgun (WGS) entry which is preliminary data.</text>
</comment>